<dbReference type="Proteomes" id="UP001181693">
    <property type="component" value="Unassembled WGS sequence"/>
</dbReference>
<evidence type="ECO:0000256" key="5">
    <source>
        <dbReference type="ARBA" id="ARBA00023040"/>
    </source>
</evidence>
<keyword evidence="3 10" id="KW-0812">Transmembrane</keyword>
<feature type="transmembrane region" description="Helical" evidence="11">
    <location>
        <begin position="74"/>
        <end position="94"/>
    </location>
</feature>
<dbReference type="PANTHER" id="PTHR24232:SF82">
    <property type="entry name" value="P2Y PURINOCEPTOR 8-LIKE"/>
    <property type="match status" value="1"/>
</dbReference>
<name>A0AAV3B1F5_PYXAD</name>
<dbReference type="PROSITE" id="PS50262">
    <property type="entry name" value="G_PROTEIN_RECEP_F1_2"/>
    <property type="match status" value="1"/>
</dbReference>
<comment type="similarity">
    <text evidence="10">Belongs to the G-protein coupled receptor 1 family.</text>
</comment>
<reference evidence="13" key="1">
    <citation type="thesis" date="2020" institute="ProQuest LLC" country="789 East Eisenhower Parkway, Ann Arbor, MI, USA">
        <title>Comparative Genomics and Chromosome Evolution.</title>
        <authorList>
            <person name="Mudd A.B."/>
        </authorList>
    </citation>
    <scope>NUCLEOTIDE SEQUENCE</scope>
    <source>
        <strain evidence="13">1538</strain>
        <tissue evidence="13">Blood</tissue>
    </source>
</reference>
<sequence length="355" mass="40172">MAEETISAFTGSTTINGTILPCSPKLTLEMLQNKMLQTVLPAIYLFIFLVSTPLNLTSLWIFCRSQAKTPIMVFMINLAANDLAYSLTLPFLAAYHIGGNNWPFGDTFCTVTTILFYANANCSILTMVCISVERYIGVVHPLRFQNCMNIRKAFFVCLLIWVLALSVDSPLLYNKMTFYVPELNILTCFDILPKNMFSSSVLIYLYFISRLLAFFAIPLVVMITCYVSIIVTVLCSYNHQSIVPRKQTICTIAMLLIVLFICFVPSNVIFLLHSFPSAKQYTLYVAYTFSLALGGFNCCLDPFVYYFGSREFRQNVKRKMYSLFYKNNAGKNIKTFTGENIITISCKVDGKLSGF</sequence>
<feature type="transmembrane region" description="Helical" evidence="11">
    <location>
        <begin position="284"/>
        <end position="308"/>
    </location>
</feature>
<keyword evidence="14" id="KW-1185">Reference proteome</keyword>
<evidence type="ECO:0000256" key="9">
    <source>
        <dbReference type="ARBA" id="ARBA00023224"/>
    </source>
</evidence>
<dbReference type="GO" id="GO:0004930">
    <property type="term" value="F:G protein-coupled receptor activity"/>
    <property type="evidence" value="ECO:0007669"/>
    <property type="project" value="UniProtKB-KW"/>
</dbReference>
<evidence type="ECO:0000256" key="11">
    <source>
        <dbReference type="SAM" id="Phobius"/>
    </source>
</evidence>
<dbReference type="FunFam" id="1.20.1070.10:FF:000040">
    <property type="entry name" value="Coagulation factor 2 (thrombin) receptor"/>
    <property type="match status" value="1"/>
</dbReference>
<dbReference type="AlphaFoldDB" id="A0AAV3B1F5"/>
<comment type="subcellular location">
    <subcellularLocation>
        <location evidence="1">Cell membrane</location>
        <topology evidence="1">Multi-pass membrane protein</topology>
    </subcellularLocation>
</comment>
<evidence type="ECO:0000256" key="6">
    <source>
        <dbReference type="ARBA" id="ARBA00023136"/>
    </source>
</evidence>
<keyword evidence="8" id="KW-0325">Glycoprotein</keyword>
<comment type="caution">
    <text evidence="13">The sequence shown here is derived from an EMBL/GenBank/DDBJ whole genome shotgun (WGS) entry which is preliminary data.</text>
</comment>
<keyword evidence="6 11" id="KW-0472">Membrane</keyword>
<dbReference type="Pfam" id="PF00001">
    <property type="entry name" value="7tm_1"/>
    <property type="match status" value="1"/>
</dbReference>
<keyword evidence="2" id="KW-1003">Cell membrane</keyword>
<evidence type="ECO:0000256" key="7">
    <source>
        <dbReference type="ARBA" id="ARBA00023170"/>
    </source>
</evidence>
<dbReference type="InterPro" id="IPR000276">
    <property type="entry name" value="GPCR_Rhodpsn"/>
</dbReference>
<dbReference type="PRINTS" id="PR01157">
    <property type="entry name" value="P2YPURNOCPTR"/>
</dbReference>
<dbReference type="Gene3D" id="1.20.1070.10">
    <property type="entry name" value="Rhodopsin 7-helix transmembrane proteins"/>
    <property type="match status" value="1"/>
</dbReference>
<accession>A0AAV3B1F5</accession>
<dbReference type="GO" id="GO:0007200">
    <property type="term" value="P:phospholipase C-activating G protein-coupled receptor signaling pathway"/>
    <property type="evidence" value="ECO:0007669"/>
    <property type="project" value="TreeGrafter"/>
</dbReference>
<feature type="transmembrane region" description="Helical" evidence="11">
    <location>
        <begin position="249"/>
        <end position="272"/>
    </location>
</feature>
<dbReference type="GO" id="GO:0005886">
    <property type="term" value="C:plasma membrane"/>
    <property type="evidence" value="ECO:0007669"/>
    <property type="project" value="UniProtKB-SubCell"/>
</dbReference>
<dbReference type="EMBL" id="DYDO01000001">
    <property type="protein sequence ID" value="DBA34114.1"/>
    <property type="molecule type" value="Genomic_DNA"/>
</dbReference>
<feature type="domain" description="G-protein coupled receptors family 1 profile" evidence="12">
    <location>
        <begin position="54"/>
        <end position="305"/>
    </location>
</feature>
<dbReference type="GO" id="GO:0035025">
    <property type="term" value="P:positive regulation of Rho protein signal transduction"/>
    <property type="evidence" value="ECO:0007669"/>
    <property type="project" value="TreeGrafter"/>
</dbReference>
<proteinExistence type="inferred from homology"/>
<feature type="transmembrane region" description="Helical" evidence="11">
    <location>
        <begin position="42"/>
        <end position="62"/>
    </location>
</feature>
<dbReference type="PANTHER" id="PTHR24232">
    <property type="entry name" value="G-PROTEIN COUPLED RECEPTOR"/>
    <property type="match status" value="1"/>
</dbReference>
<keyword evidence="5 10" id="KW-0297">G-protein coupled receptor</keyword>
<keyword evidence="7 10" id="KW-0675">Receptor</keyword>
<dbReference type="InterPro" id="IPR017452">
    <property type="entry name" value="GPCR_Rhodpsn_7TM"/>
</dbReference>
<evidence type="ECO:0000256" key="3">
    <source>
        <dbReference type="ARBA" id="ARBA00022692"/>
    </source>
</evidence>
<evidence type="ECO:0000313" key="13">
    <source>
        <dbReference type="EMBL" id="DBA34114.1"/>
    </source>
</evidence>
<protein>
    <recommendedName>
        <fullName evidence="12">G-protein coupled receptors family 1 profile domain-containing protein</fullName>
    </recommendedName>
</protein>
<dbReference type="SUPFAM" id="SSF81321">
    <property type="entry name" value="Family A G protein-coupled receptor-like"/>
    <property type="match status" value="1"/>
</dbReference>
<evidence type="ECO:0000256" key="2">
    <source>
        <dbReference type="ARBA" id="ARBA00022475"/>
    </source>
</evidence>
<dbReference type="PRINTS" id="PR00237">
    <property type="entry name" value="GPCRRHODOPSN"/>
</dbReference>
<dbReference type="PROSITE" id="PS00237">
    <property type="entry name" value="G_PROTEIN_RECEP_F1_1"/>
    <property type="match status" value="1"/>
</dbReference>
<evidence type="ECO:0000256" key="10">
    <source>
        <dbReference type="RuleBase" id="RU000688"/>
    </source>
</evidence>
<evidence type="ECO:0000256" key="8">
    <source>
        <dbReference type="ARBA" id="ARBA00023180"/>
    </source>
</evidence>
<feature type="transmembrane region" description="Helical" evidence="11">
    <location>
        <begin position="204"/>
        <end position="237"/>
    </location>
</feature>
<evidence type="ECO:0000313" key="14">
    <source>
        <dbReference type="Proteomes" id="UP001181693"/>
    </source>
</evidence>
<organism evidence="13 14">
    <name type="scientific">Pyxicephalus adspersus</name>
    <name type="common">African bullfrog</name>
    <dbReference type="NCBI Taxonomy" id="30357"/>
    <lineage>
        <taxon>Eukaryota</taxon>
        <taxon>Metazoa</taxon>
        <taxon>Chordata</taxon>
        <taxon>Craniata</taxon>
        <taxon>Vertebrata</taxon>
        <taxon>Euteleostomi</taxon>
        <taxon>Amphibia</taxon>
        <taxon>Batrachia</taxon>
        <taxon>Anura</taxon>
        <taxon>Neobatrachia</taxon>
        <taxon>Ranoidea</taxon>
        <taxon>Pyxicephalidae</taxon>
        <taxon>Pyxicephalinae</taxon>
        <taxon>Pyxicephalus</taxon>
    </lineage>
</organism>
<evidence type="ECO:0000259" key="12">
    <source>
        <dbReference type="PROSITE" id="PS50262"/>
    </source>
</evidence>
<gene>
    <name evidence="13" type="ORF">GDO54_001711</name>
</gene>
<evidence type="ECO:0000256" key="1">
    <source>
        <dbReference type="ARBA" id="ARBA00004651"/>
    </source>
</evidence>
<evidence type="ECO:0000256" key="4">
    <source>
        <dbReference type="ARBA" id="ARBA00022989"/>
    </source>
</evidence>
<keyword evidence="9 10" id="KW-0807">Transducer</keyword>
<feature type="transmembrane region" description="Helical" evidence="11">
    <location>
        <begin position="114"/>
        <end position="132"/>
    </location>
</feature>
<feature type="transmembrane region" description="Helical" evidence="11">
    <location>
        <begin position="153"/>
        <end position="173"/>
    </location>
</feature>
<keyword evidence="4 11" id="KW-1133">Transmembrane helix</keyword>